<dbReference type="RefSeq" id="WP_216957887.1">
    <property type="nucleotide sequence ID" value="NZ_JAHOPB010000001.1"/>
</dbReference>
<evidence type="ECO:0000256" key="1">
    <source>
        <dbReference type="SAM" id="SignalP"/>
    </source>
</evidence>
<evidence type="ECO:0000313" key="3">
    <source>
        <dbReference type="EMBL" id="MBU8873599.1"/>
    </source>
</evidence>
<dbReference type="PANTHER" id="PTHR30024">
    <property type="entry name" value="ALIPHATIC SULFONATES-BINDING PROTEIN-RELATED"/>
    <property type="match status" value="1"/>
</dbReference>
<evidence type="ECO:0000259" key="2">
    <source>
        <dbReference type="Pfam" id="PF09084"/>
    </source>
</evidence>
<feature type="signal peptide" evidence="1">
    <location>
        <begin position="1"/>
        <end position="26"/>
    </location>
</feature>
<accession>A0ABS6IG81</accession>
<dbReference type="EMBL" id="JAHOPB010000001">
    <property type="protein sequence ID" value="MBU8873599.1"/>
    <property type="molecule type" value="Genomic_DNA"/>
</dbReference>
<sequence>MRAFKAAVHAFAFASLGLLSATAARADDIVVTHYGSLLYGVPYAIAMEKGYFKEAGVDIKGILTSKGGGTSVRNMMAGETLFAEVALPAALSAIKEGFNIKIISGGTNGRSSFWVTRPGEAIDKPADLKGKRFVYSRPKSVSEAITLTALKSWDITAADVKMIAIGDFGAGLTALEHNKVDVAIIPEPIYSQKEKAGTKYKTLGWLDEKLPAYAQTVGIATDEMIAKNGPKLKAVIEARRKGVEFLHANPKEAAEIVSKAYNLPLDVTTNAINNIKKMNPTWWSRGDLAMPLMQSMADALGSVGALQLPVDWKAAIDPKFVPAAAAKTQ</sequence>
<protein>
    <submittedName>
        <fullName evidence="3">ABC transporter substrate-binding protein</fullName>
    </submittedName>
</protein>
<dbReference type="Proteomes" id="UP000727907">
    <property type="component" value="Unassembled WGS sequence"/>
</dbReference>
<organism evidence="3 4">
    <name type="scientific">Reyranella humidisoli</name>
    <dbReference type="NCBI Taxonomy" id="2849149"/>
    <lineage>
        <taxon>Bacteria</taxon>
        <taxon>Pseudomonadati</taxon>
        <taxon>Pseudomonadota</taxon>
        <taxon>Alphaproteobacteria</taxon>
        <taxon>Hyphomicrobiales</taxon>
        <taxon>Reyranellaceae</taxon>
        <taxon>Reyranella</taxon>
    </lineage>
</organism>
<keyword evidence="4" id="KW-1185">Reference proteome</keyword>
<name>A0ABS6IG81_9HYPH</name>
<gene>
    <name evidence="3" type="ORF">KQ910_07480</name>
</gene>
<keyword evidence="1" id="KW-0732">Signal</keyword>
<comment type="caution">
    <text evidence="3">The sequence shown here is derived from an EMBL/GenBank/DDBJ whole genome shotgun (WGS) entry which is preliminary data.</text>
</comment>
<dbReference type="Pfam" id="PF09084">
    <property type="entry name" value="NMT1"/>
    <property type="match status" value="1"/>
</dbReference>
<feature type="domain" description="SsuA/THI5-like" evidence="2">
    <location>
        <begin position="42"/>
        <end position="253"/>
    </location>
</feature>
<reference evidence="3 4" key="1">
    <citation type="submission" date="2021-06" db="EMBL/GenBank/DDBJ databases">
        <authorList>
            <person name="Lee D.H."/>
        </authorList>
    </citation>
    <scope>NUCLEOTIDE SEQUENCE [LARGE SCALE GENOMIC DNA]</scope>
    <source>
        <strain evidence="3 4">MMS21-HV4-11</strain>
    </source>
</reference>
<feature type="chain" id="PRO_5047527320" evidence="1">
    <location>
        <begin position="27"/>
        <end position="329"/>
    </location>
</feature>
<dbReference type="InterPro" id="IPR015168">
    <property type="entry name" value="SsuA/THI5"/>
</dbReference>
<evidence type="ECO:0000313" key="4">
    <source>
        <dbReference type="Proteomes" id="UP000727907"/>
    </source>
</evidence>
<proteinExistence type="predicted"/>